<comment type="pathway">
    <text evidence="11">Amino-acid biosynthesis; L-methionine biosynthesis via salvage pathway; L-methionine from S-methyl-5-thio-alpha-D-ribose 1-phosphate: step 5/6.</text>
</comment>
<evidence type="ECO:0000256" key="4">
    <source>
        <dbReference type="ARBA" id="ARBA00022605"/>
    </source>
</evidence>
<feature type="binding site" evidence="11">
    <location>
        <position position="84"/>
    </location>
    <ligand>
        <name>Ni(2+)</name>
        <dbReference type="ChEBI" id="CHEBI:49786"/>
        <note>for nickel-dependent acireductone dioxygenase activity</note>
    </ligand>
</feature>
<evidence type="ECO:0000256" key="3">
    <source>
        <dbReference type="ARBA" id="ARBA00022596"/>
    </source>
</evidence>
<evidence type="ECO:0000256" key="1">
    <source>
        <dbReference type="ARBA" id="ARBA00000428"/>
    </source>
</evidence>
<comment type="function">
    <text evidence="11">Catalyzes 2 different reactions between oxygen and the acireductone 1,2-dihydroxy-3-keto-5-methylthiopentene (DHK-MTPene) depending upon the metal bound in the active site. Fe-containing acireductone dioxygenase (Fe-ARD) produces formate and 2-keto-4-methylthiobutyrate (KMTB), the alpha-ketoacid precursor of methionine in the methionine recycle pathway. Ni-containing acireductone dioxygenase (Ni-ARD) produces methylthiopropionate, carbon monoxide and formate, and does not lie on the methionine recycle pathway.</text>
</comment>
<dbReference type="EC" id="1.13.11.54" evidence="11"/>
<dbReference type="GO" id="GO:0005634">
    <property type="term" value="C:nucleus"/>
    <property type="evidence" value="ECO:0007669"/>
    <property type="project" value="UniProtKB-SubCell"/>
</dbReference>
<dbReference type="FunFam" id="2.60.120.10:FF:000099">
    <property type="entry name" value="1,2-dihydroxy-3-keto-5-methylthiopentene dioxygenase"/>
    <property type="match status" value="1"/>
</dbReference>
<dbReference type="GO" id="GO:0005737">
    <property type="term" value="C:cytoplasm"/>
    <property type="evidence" value="ECO:0007669"/>
    <property type="project" value="UniProtKB-SubCell"/>
</dbReference>
<dbReference type="GO" id="GO:0010309">
    <property type="term" value="F:acireductone dioxygenase [iron(II)-requiring] activity"/>
    <property type="evidence" value="ECO:0007669"/>
    <property type="project" value="UniProtKB-UniRule"/>
</dbReference>
<dbReference type="Proteomes" id="UP000292957">
    <property type="component" value="Unassembled WGS sequence"/>
</dbReference>
<name>A0A4Q9MMS6_9APHY</name>
<comment type="subcellular location">
    <subcellularLocation>
        <location evidence="11">Cytoplasm</location>
    </subcellularLocation>
    <subcellularLocation>
        <location evidence="11">Nucleus</location>
    </subcellularLocation>
</comment>
<dbReference type="UniPathway" id="UPA00904">
    <property type="reaction ID" value="UER00878"/>
</dbReference>
<dbReference type="OrthoDB" id="1867259at2759"/>
<keyword evidence="2 11" id="KW-0963">Cytoplasm</keyword>
<gene>
    <name evidence="11" type="primary">ADI1</name>
    <name evidence="12" type="ORF">BD311DRAFT_758571</name>
</gene>
<accession>A0A4Q9MMS6</accession>
<keyword evidence="7 11" id="KW-0560">Oxidoreductase</keyword>
<feature type="binding site" evidence="11">
    <location>
        <position position="88"/>
    </location>
    <ligand>
        <name>Ni(2+)</name>
        <dbReference type="ChEBI" id="CHEBI:49786"/>
        <note>for nickel-dependent acireductone dioxygenase activity</note>
    </ligand>
</feature>
<dbReference type="EMBL" id="ML143422">
    <property type="protein sequence ID" value="TBU28397.1"/>
    <property type="molecule type" value="Genomic_DNA"/>
</dbReference>
<feature type="binding site" evidence="11">
    <location>
        <position position="84"/>
    </location>
    <ligand>
        <name>Fe(2+)</name>
        <dbReference type="ChEBI" id="CHEBI:29033"/>
        <note>for iron-dependent acireductone dioxygenase activity</note>
    </ligand>
</feature>
<comment type="catalytic activity">
    <reaction evidence="1 11">
        <text>1,2-dihydroxy-5-(methylsulfanyl)pent-1-en-3-one + O2 = 4-methylsulfanyl-2-oxobutanoate + formate + 2 H(+)</text>
        <dbReference type="Rhea" id="RHEA:24504"/>
        <dbReference type="ChEBI" id="CHEBI:15378"/>
        <dbReference type="ChEBI" id="CHEBI:15379"/>
        <dbReference type="ChEBI" id="CHEBI:15740"/>
        <dbReference type="ChEBI" id="CHEBI:16723"/>
        <dbReference type="ChEBI" id="CHEBI:49252"/>
        <dbReference type="EC" id="1.13.11.54"/>
    </reaction>
</comment>
<feature type="binding site" evidence="11">
    <location>
        <position position="128"/>
    </location>
    <ligand>
        <name>Ni(2+)</name>
        <dbReference type="ChEBI" id="CHEBI:49786"/>
        <note>for nickel-dependent acireductone dioxygenase activity</note>
    </ligand>
</feature>
<evidence type="ECO:0000313" key="12">
    <source>
        <dbReference type="EMBL" id="TBU28397.1"/>
    </source>
</evidence>
<keyword evidence="4 11" id="KW-0028">Amino-acid biosynthesis</keyword>
<dbReference type="Gene3D" id="2.60.120.10">
    <property type="entry name" value="Jelly Rolls"/>
    <property type="match status" value="1"/>
</dbReference>
<organism evidence="12">
    <name type="scientific">Dichomitus squalens</name>
    <dbReference type="NCBI Taxonomy" id="114155"/>
    <lineage>
        <taxon>Eukaryota</taxon>
        <taxon>Fungi</taxon>
        <taxon>Dikarya</taxon>
        <taxon>Basidiomycota</taxon>
        <taxon>Agaricomycotina</taxon>
        <taxon>Agaricomycetes</taxon>
        <taxon>Polyporales</taxon>
        <taxon>Polyporaceae</taxon>
        <taxon>Dichomitus</taxon>
    </lineage>
</organism>
<dbReference type="PANTHER" id="PTHR23418">
    <property type="entry name" value="ACIREDUCTONE DIOXYGENASE"/>
    <property type="match status" value="1"/>
</dbReference>
<feature type="binding site" evidence="11">
    <location>
        <position position="82"/>
    </location>
    <ligand>
        <name>Ni(2+)</name>
        <dbReference type="ChEBI" id="CHEBI:49786"/>
        <note>for nickel-dependent acireductone dioxygenase activity</note>
    </ligand>
</feature>
<keyword evidence="5 11" id="KW-0479">Metal-binding</keyword>
<evidence type="ECO:0000256" key="7">
    <source>
        <dbReference type="ARBA" id="ARBA00023002"/>
    </source>
</evidence>
<dbReference type="PANTHER" id="PTHR23418:SF0">
    <property type="entry name" value="ACIREDUCTONE DIOXYGENASE"/>
    <property type="match status" value="1"/>
</dbReference>
<evidence type="ECO:0000256" key="8">
    <source>
        <dbReference type="ARBA" id="ARBA00023004"/>
    </source>
</evidence>
<feature type="binding site" evidence="11">
    <location>
        <position position="88"/>
    </location>
    <ligand>
        <name>Fe(2+)</name>
        <dbReference type="ChEBI" id="CHEBI:29033"/>
        <note>for iron-dependent acireductone dioxygenase activity</note>
    </ligand>
</feature>
<dbReference type="HAMAP" id="MF_03154">
    <property type="entry name" value="Salvage_MtnD_euk"/>
    <property type="match status" value="1"/>
</dbReference>
<dbReference type="InterPro" id="IPR004313">
    <property type="entry name" value="ARD"/>
</dbReference>
<proteinExistence type="inferred from homology"/>
<evidence type="ECO:0000256" key="10">
    <source>
        <dbReference type="ARBA" id="ARBA00023242"/>
    </source>
</evidence>
<sequence length="174" mass="20157">MRAYYHDESNEHPTARHDSTGEYLDLNALKEVGVLAFVNQSLENVDAIALERGYVARDEIRVSKESLGDGYEAKIKAFYEEHLHEDEEIRYIREGSGYFDVRSKDDSRWIRIHVEKDDLIIVPAGIYHRFTLDSKNAVRAVRLFKEAPKWIALPREPGLETNPYRQQYVSSISA</sequence>
<evidence type="ECO:0000256" key="9">
    <source>
        <dbReference type="ARBA" id="ARBA00023167"/>
    </source>
</evidence>
<dbReference type="CDD" id="cd02232">
    <property type="entry name" value="cupin_ARD"/>
    <property type="match status" value="1"/>
</dbReference>
<keyword evidence="6 11" id="KW-0223">Dioxygenase</keyword>
<dbReference type="GO" id="GO:0019509">
    <property type="term" value="P:L-methionine salvage from methylthioadenosine"/>
    <property type="evidence" value="ECO:0007669"/>
    <property type="project" value="UniProtKB-UniRule"/>
</dbReference>
<feature type="binding site" evidence="11">
    <location>
        <position position="82"/>
    </location>
    <ligand>
        <name>Fe(2+)</name>
        <dbReference type="ChEBI" id="CHEBI:29033"/>
        <note>for iron-dependent acireductone dioxygenase activity</note>
    </ligand>
</feature>
<dbReference type="Pfam" id="PF03079">
    <property type="entry name" value="ARD"/>
    <property type="match status" value="1"/>
</dbReference>
<dbReference type="GO" id="GO:0010308">
    <property type="term" value="F:acireductone dioxygenase (Ni2+-requiring) activity"/>
    <property type="evidence" value="ECO:0007669"/>
    <property type="project" value="UniProtKB-UniRule"/>
</dbReference>
<comment type="cofactor">
    <cofactor evidence="11">
        <name>Fe(2+)</name>
        <dbReference type="ChEBI" id="CHEBI:29033"/>
    </cofactor>
    <cofactor evidence="11">
        <name>Ni(2+)</name>
        <dbReference type="ChEBI" id="CHEBI:49786"/>
    </cofactor>
    <text evidence="11">Binds either 1 Fe or Ni cation per monomer. Iron-binding promotes an acireductone dioxygenase reaction producing 2-keto-4-methylthiobutyrate, while nickel-binding promotes an acireductone dioxygenase reaction producing 3-(methylsulfanyl)propanoate.</text>
</comment>
<keyword evidence="10 11" id="KW-0539">Nucleus</keyword>
<evidence type="ECO:0000256" key="2">
    <source>
        <dbReference type="ARBA" id="ARBA00022490"/>
    </source>
</evidence>
<protein>
    <recommendedName>
        <fullName evidence="11">Acireductone dioxygenase</fullName>
    </recommendedName>
    <alternativeName>
        <fullName evidence="11">Acireductone dioxygenase (Fe(2+)-requiring)</fullName>
        <shortName evidence="11">ARD'</shortName>
        <shortName evidence="11">Fe-ARD</shortName>
        <ecNumber evidence="11">1.13.11.54</ecNumber>
    </alternativeName>
    <alternativeName>
        <fullName evidence="11">Acireductone dioxygenase (Ni(2+)-requiring)</fullName>
        <shortName evidence="11">ARD</shortName>
        <shortName evidence="11">Ni-ARD</shortName>
        <ecNumber evidence="11">1.13.11.53</ecNumber>
    </alternativeName>
</protein>
<keyword evidence="3 11" id="KW-0533">Nickel</keyword>
<dbReference type="EC" id="1.13.11.53" evidence="11"/>
<keyword evidence="9 11" id="KW-0486">Methionine biosynthesis</keyword>
<dbReference type="SUPFAM" id="SSF51182">
    <property type="entry name" value="RmlC-like cupins"/>
    <property type="match status" value="1"/>
</dbReference>
<dbReference type="GO" id="GO:0005506">
    <property type="term" value="F:iron ion binding"/>
    <property type="evidence" value="ECO:0007669"/>
    <property type="project" value="UniProtKB-UniRule"/>
</dbReference>
<dbReference type="GO" id="GO:0016151">
    <property type="term" value="F:nickel cation binding"/>
    <property type="evidence" value="ECO:0007669"/>
    <property type="project" value="UniProtKB-UniRule"/>
</dbReference>
<dbReference type="InterPro" id="IPR014710">
    <property type="entry name" value="RmlC-like_jellyroll"/>
</dbReference>
<dbReference type="InterPro" id="IPR027496">
    <property type="entry name" value="ARD_euk"/>
</dbReference>
<evidence type="ECO:0000256" key="6">
    <source>
        <dbReference type="ARBA" id="ARBA00022964"/>
    </source>
</evidence>
<keyword evidence="8 11" id="KW-0408">Iron</keyword>
<dbReference type="InterPro" id="IPR011051">
    <property type="entry name" value="RmlC_Cupin_sf"/>
</dbReference>
<reference evidence="12" key="1">
    <citation type="submission" date="2019-01" db="EMBL/GenBank/DDBJ databases">
        <title>Draft genome sequences of three monokaryotic isolates of the white-rot basidiomycete fungus Dichomitus squalens.</title>
        <authorList>
            <consortium name="DOE Joint Genome Institute"/>
            <person name="Lopez S.C."/>
            <person name="Andreopoulos B."/>
            <person name="Pangilinan J."/>
            <person name="Lipzen A."/>
            <person name="Riley R."/>
            <person name="Ahrendt S."/>
            <person name="Ng V."/>
            <person name="Barry K."/>
            <person name="Daum C."/>
            <person name="Grigoriev I.V."/>
            <person name="Hilden K.S."/>
            <person name="Makela M.R."/>
            <person name="de Vries R.P."/>
        </authorList>
    </citation>
    <scope>NUCLEOTIDE SEQUENCE [LARGE SCALE GENOMIC DNA]</scope>
    <source>
        <strain evidence="12">OM18370.1</strain>
    </source>
</reference>
<dbReference type="OMA" id="NNYIKLM"/>
<comment type="similarity">
    <text evidence="11">Belongs to the acireductone dioxygenase (ARD) family.</text>
</comment>
<evidence type="ECO:0000256" key="5">
    <source>
        <dbReference type="ARBA" id="ARBA00022723"/>
    </source>
</evidence>
<feature type="binding site" evidence="11">
    <location>
        <position position="128"/>
    </location>
    <ligand>
        <name>Fe(2+)</name>
        <dbReference type="ChEBI" id="CHEBI:29033"/>
        <note>for iron-dependent acireductone dioxygenase activity</note>
    </ligand>
</feature>
<evidence type="ECO:0000256" key="11">
    <source>
        <dbReference type="HAMAP-Rule" id="MF_03154"/>
    </source>
</evidence>
<comment type="catalytic activity">
    <reaction evidence="11">
        <text>1,2-dihydroxy-5-(methylsulfanyl)pent-1-en-3-one + O2 = 3-(methylsulfanyl)propanoate + CO + formate + 2 H(+)</text>
        <dbReference type="Rhea" id="RHEA:14161"/>
        <dbReference type="ChEBI" id="CHEBI:15378"/>
        <dbReference type="ChEBI" id="CHEBI:15379"/>
        <dbReference type="ChEBI" id="CHEBI:15740"/>
        <dbReference type="ChEBI" id="CHEBI:17245"/>
        <dbReference type="ChEBI" id="CHEBI:49016"/>
        <dbReference type="ChEBI" id="CHEBI:49252"/>
        <dbReference type="EC" id="1.13.11.53"/>
    </reaction>
</comment>
<dbReference type="AlphaFoldDB" id="A0A4Q9MMS6"/>